<dbReference type="EMBL" id="FP929138">
    <property type="protein sequence ID" value="CBY00545.1"/>
    <property type="molecule type" value="Genomic_DNA"/>
</dbReference>
<dbReference type="Proteomes" id="UP000002668">
    <property type="component" value="Genome"/>
</dbReference>
<gene>
    <name evidence="1" type="ORF">LEMA_P016750.1</name>
</gene>
<proteinExistence type="predicted"/>
<organism evidence="2">
    <name type="scientific">Leptosphaeria maculans (strain JN3 / isolate v23.1.3 / race Av1-4-5-6-7-8)</name>
    <name type="common">Blackleg fungus</name>
    <name type="synonym">Phoma lingam</name>
    <dbReference type="NCBI Taxonomy" id="985895"/>
    <lineage>
        <taxon>Eukaryota</taxon>
        <taxon>Fungi</taxon>
        <taxon>Dikarya</taxon>
        <taxon>Ascomycota</taxon>
        <taxon>Pezizomycotina</taxon>
        <taxon>Dothideomycetes</taxon>
        <taxon>Pleosporomycetidae</taxon>
        <taxon>Pleosporales</taxon>
        <taxon>Pleosporineae</taxon>
        <taxon>Leptosphaeriaceae</taxon>
        <taxon>Plenodomus</taxon>
        <taxon>Plenodomus lingam/Leptosphaeria maculans species complex</taxon>
    </lineage>
</organism>
<dbReference type="HOGENOM" id="CLU_1959974_0_0_1"/>
<keyword evidence="2" id="KW-1185">Reference proteome</keyword>
<sequence>MILGRLPEPSVNWNTMWALVRTDGTDTDNFFDFFIIIVITHLRITLLVLCYENSQDVAVANHMILKLPERMSINFGWNPNPMGVFLQERHHVLRTIFGMRVALDVLKFYEIVTLRCGDCQADRVVAMG</sequence>
<dbReference type="AlphaFoldDB" id="E5AA54"/>
<evidence type="ECO:0000313" key="2">
    <source>
        <dbReference type="Proteomes" id="UP000002668"/>
    </source>
</evidence>
<protein>
    <submittedName>
        <fullName evidence="1">Predicted protein</fullName>
    </submittedName>
</protein>
<name>E5AA54_LEPMJ</name>
<dbReference type="InParanoid" id="E5AA54"/>
<reference evidence="2" key="1">
    <citation type="journal article" date="2011" name="Nat. Commun.">
        <title>Effector diversification within compartments of the Leptosphaeria maculans genome affected by Repeat-Induced Point mutations.</title>
        <authorList>
            <person name="Rouxel T."/>
            <person name="Grandaubert J."/>
            <person name="Hane J.K."/>
            <person name="Hoede C."/>
            <person name="van de Wouw A.P."/>
            <person name="Couloux A."/>
            <person name="Dominguez V."/>
            <person name="Anthouard V."/>
            <person name="Bally P."/>
            <person name="Bourras S."/>
            <person name="Cozijnsen A.J."/>
            <person name="Ciuffetti L.M."/>
            <person name="Degrave A."/>
            <person name="Dilmaghani A."/>
            <person name="Duret L."/>
            <person name="Fudal I."/>
            <person name="Goodwin S.B."/>
            <person name="Gout L."/>
            <person name="Glaser N."/>
            <person name="Linglin J."/>
            <person name="Kema G.H.J."/>
            <person name="Lapalu N."/>
            <person name="Lawrence C.B."/>
            <person name="May K."/>
            <person name="Meyer M."/>
            <person name="Ollivier B."/>
            <person name="Poulain J."/>
            <person name="Schoch C.L."/>
            <person name="Simon A."/>
            <person name="Spatafora J.W."/>
            <person name="Stachowiak A."/>
            <person name="Turgeon B.G."/>
            <person name="Tyler B.M."/>
            <person name="Vincent D."/>
            <person name="Weissenbach J."/>
            <person name="Amselem J."/>
            <person name="Quesneville H."/>
            <person name="Oliver R.P."/>
            <person name="Wincker P."/>
            <person name="Balesdent M.-H."/>
            <person name="Howlett B.J."/>
        </authorList>
    </citation>
    <scope>NUCLEOTIDE SEQUENCE [LARGE SCALE GENOMIC DNA]</scope>
    <source>
        <strain evidence="2">JN3 / isolate v23.1.3 / race Av1-4-5-6-7-8</strain>
    </source>
</reference>
<accession>E5AA54</accession>
<dbReference type="VEuPathDB" id="FungiDB:LEMA_P016750.1"/>
<evidence type="ECO:0000313" key="1">
    <source>
        <dbReference type="EMBL" id="CBY00545.1"/>
    </source>
</evidence>